<evidence type="ECO:0000313" key="3">
    <source>
        <dbReference type="Proteomes" id="UP001314229"/>
    </source>
</evidence>
<accession>A0AAV1QHJ0</accession>
<dbReference type="AlphaFoldDB" id="A0AAV1QHJ0"/>
<keyword evidence="3" id="KW-1185">Reference proteome</keyword>
<feature type="compositionally biased region" description="Acidic residues" evidence="1">
    <location>
        <begin position="239"/>
        <end position="249"/>
    </location>
</feature>
<sequence length="249" mass="28035">MISRMVEILADMIKPAAPTQRTVDLITGNAENWVHTTRLILEEHYEAGIKDLMEELTGLLTPEWKTAFKVAVRWAKRNLPCITKDEIDHAEALITAKIDTRDTAQGQGPQQVEVPTQTQGPQKPPESRKSVATMTEQPDQGPDGHQEVPWFESPQEHSLTQRDAITARRVLPEKDRKTEESDDSEESEAVDIPIHASTQVDLQALFEEDHSREEESREEGNVLTPQTSGQDVSQVSYEDAQEEDVFEEG</sequence>
<dbReference type="Proteomes" id="UP001314229">
    <property type="component" value="Unassembled WGS sequence"/>
</dbReference>
<dbReference type="EMBL" id="CAWUFR010001380">
    <property type="protein sequence ID" value="CAK6983603.1"/>
    <property type="molecule type" value="Genomic_DNA"/>
</dbReference>
<gene>
    <name evidence="2" type="ORF">FSCOSCO3_A022414</name>
</gene>
<protein>
    <submittedName>
        <fullName evidence="2">Uncharacterized protein</fullName>
    </submittedName>
</protein>
<feature type="compositionally biased region" description="Basic and acidic residues" evidence="1">
    <location>
        <begin position="170"/>
        <end position="179"/>
    </location>
</feature>
<reference evidence="2 3" key="1">
    <citation type="submission" date="2024-01" db="EMBL/GenBank/DDBJ databases">
        <authorList>
            <person name="Alioto T."/>
            <person name="Alioto T."/>
            <person name="Gomez Garrido J."/>
        </authorList>
    </citation>
    <scope>NUCLEOTIDE SEQUENCE [LARGE SCALE GENOMIC DNA]</scope>
</reference>
<feature type="compositionally biased region" description="Basic and acidic residues" evidence="1">
    <location>
        <begin position="207"/>
        <end position="220"/>
    </location>
</feature>
<proteinExistence type="predicted"/>
<feature type="region of interest" description="Disordered" evidence="1">
    <location>
        <begin position="101"/>
        <end position="249"/>
    </location>
</feature>
<organism evidence="2 3">
    <name type="scientific">Scomber scombrus</name>
    <name type="common">Atlantic mackerel</name>
    <name type="synonym">Scomber vernalis</name>
    <dbReference type="NCBI Taxonomy" id="13677"/>
    <lineage>
        <taxon>Eukaryota</taxon>
        <taxon>Metazoa</taxon>
        <taxon>Chordata</taxon>
        <taxon>Craniata</taxon>
        <taxon>Vertebrata</taxon>
        <taxon>Euteleostomi</taxon>
        <taxon>Actinopterygii</taxon>
        <taxon>Neopterygii</taxon>
        <taxon>Teleostei</taxon>
        <taxon>Neoteleostei</taxon>
        <taxon>Acanthomorphata</taxon>
        <taxon>Pelagiaria</taxon>
        <taxon>Scombriformes</taxon>
        <taxon>Scombridae</taxon>
        <taxon>Scomber</taxon>
    </lineage>
</organism>
<feature type="compositionally biased region" description="Polar residues" evidence="1">
    <location>
        <begin position="103"/>
        <end position="121"/>
    </location>
</feature>
<comment type="caution">
    <text evidence="2">The sequence shown here is derived from an EMBL/GenBank/DDBJ whole genome shotgun (WGS) entry which is preliminary data.</text>
</comment>
<evidence type="ECO:0000256" key="1">
    <source>
        <dbReference type="SAM" id="MobiDB-lite"/>
    </source>
</evidence>
<feature type="compositionally biased region" description="Polar residues" evidence="1">
    <location>
        <begin position="223"/>
        <end position="236"/>
    </location>
</feature>
<feature type="compositionally biased region" description="Acidic residues" evidence="1">
    <location>
        <begin position="180"/>
        <end position="189"/>
    </location>
</feature>
<evidence type="ECO:0000313" key="2">
    <source>
        <dbReference type="EMBL" id="CAK6983603.1"/>
    </source>
</evidence>
<name>A0AAV1QHJ0_SCOSC</name>